<dbReference type="EMBL" id="JAAAIN010000609">
    <property type="protein sequence ID" value="KAG0312521.1"/>
    <property type="molecule type" value="Genomic_DNA"/>
</dbReference>
<gene>
    <name evidence="1" type="ORF">BGZ97_011126</name>
</gene>
<sequence>MHSEPGATWLPCASHCIRLAINKAWKDDDKAEELLNKRNDIAKVFKTKGAQIKECALSPEEIDTFRELDDLMGLSAEFTNSIGSSKIPTASLMYMSVRNILVPLQSFNSTARAFHQALDQNVKKIWDLAIDTPAVDAILILMYLNPAILQHEIWDEPNGDATNRTKAESRITTKIEEIHDEEQGRATST</sequence>
<dbReference type="AlphaFoldDB" id="A0A9P6R4H2"/>
<dbReference type="Proteomes" id="UP000823405">
    <property type="component" value="Unassembled WGS sequence"/>
</dbReference>
<dbReference type="SUPFAM" id="SSF53098">
    <property type="entry name" value="Ribonuclease H-like"/>
    <property type="match status" value="1"/>
</dbReference>
<evidence type="ECO:0000313" key="1">
    <source>
        <dbReference type="EMBL" id="KAG0312521.1"/>
    </source>
</evidence>
<dbReference type="OrthoDB" id="2436853at2759"/>
<comment type="caution">
    <text evidence="1">The sequence shown here is derived from an EMBL/GenBank/DDBJ whole genome shotgun (WGS) entry which is preliminary data.</text>
</comment>
<reference evidence="1" key="1">
    <citation type="journal article" date="2020" name="Fungal Divers.">
        <title>Resolving the Mortierellaceae phylogeny through synthesis of multi-gene phylogenetics and phylogenomics.</title>
        <authorList>
            <person name="Vandepol N."/>
            <person name="Liber J."/>
            <person name="Desiro A."/>
            <person name="Na H."/>
            <person name="Kennedy M."/>
            <person name="Barry K."/>
            <person name="Grigoriev I.V."/>
            <person name="Miller A.N."/>
            <person name="O'Donnell K."/>
            <person name="Stajich J.E."/>
            <person name="Bonito G."/>
        </authorList>
    </citation>
    <scope>NUCLEOTIDE SEQUENCE</scope>
    <source>
        <strain evidence="1">NVP60</strain>
    </source>
</reference>
<accession>A0A9P6R4H2</accession>
<keyword evidence="2" id="KW-1185">Reference proteome</keyword>
<organism evidence="1 2">
    <name type="scientific">Linnemannia gamsii</name>
    <dbReference type="NCBI Taxonomy" id="64522"/>
    <lineage>
        <taxon>Eukaryota</taxon>
        <taxon>Fungi</taxon>
        <taxon>Fungi incertae sedis</taxon>
        <taxon>Mucoromycota</taxon>
        <taxon>Mortierellomycotina</taxon>
        <taxon>Mortierellomycetes</taxon>
        <taxon>Mortierellales</taxon>
        <taxon>Mortierellaceae</taxon>
        <taxon>Linnemannia</taxon>
    </lineage>
</organism>
<name>A0A9P6R4H2_9FUNG</name>
<proteinExistence type="predicted"/>
<protein>
    <submittedName>
        <fullName evidence="1">Uncharacterized protein</fullName>
    </submittedName>
</protein>
<evidence type="ECO:0000313" key="2">
    <source>
        <dbReference type="Proteomes" id="UP000823405"/>
    </source>
</evidence>
<dbReference type="InterPro" id="IPR012337">
    <property type="entry name" value="RNaseH-like_sf"/>
</dbReference>